<evidence type="ECO:0000256" key="1">
    <source>
        <dbReference type="SAM" id="MobiDB-lite"/>
    </source>
</evidence>
<gene>
    <name evidence="3" type="ORF">CHIRRI_LOCUS13390</name>
</gene>
<feature type="region of interest" description="Disordered" evidence="1">
    <location>
        <begin position="191"/>
        <end position="213"/>
    </location>
</feature>
<evidence type="ECO:0000313" key="4">
    <source>
        <dbReference type="Proteomes" id="UP001153620"/>
    </source>
</evidence>
<reference evidence="3" key="2">
    <citation type="submission" date="2022-10" db="EMBL/GenBank/DDBJ databases">
        <authorList>
            <consortium name="ENA_rothamsted_submissions"/>
            <consortium name="culmorum"/>
            <person name="King R."/>
        </authorList>
    </citation>
    <scope>NUCLEOTIDE SEQUENCE</scope>
</reference>
<evidence type="ECO:0000256" key="2">
    <source>
        <dbReference type="SAM" id="Phobius"/>
    </source>
</evidence>
<feature type="transmembrane region" description="Helical" evidence="2">
    <location>
        <begin position="21"/>
        <end position="39"/>
    </location>
</feature>
<organism evidence="3 4">
    <name type="scientific">Chironomus riparius</name>
    <dbReference type="NCBI Taxonomy" id="315576"/>
    <lineage>
        <taxon>Eukaryota</taxon>
        <taxon>Metazoa</taxon>
        <taxon>Ecdysozoa</taxon>
        <taxon>Arthropoda</taxon>
        <taxon>Hexapoda</taxon>
        <taxon>Insecta</taxon>
        <taxon>Pterygota</taxon>
        <taxon>Neoptera</taxon>
        <taxon>Endopterygota</taxon>
        <taxon>Diptera</taxon>
        <taxon>Nematocera</taxon>
        <taxon>Chironomoidea</taxon>
        <taxon>Chironomidae</taxon>
        <taxon>Chironominae</taxon>
        <taxon>Chironomus</taxon>
    </lineage>
</organism>
<feature type="compositionally biased region" description="Polar residues" evidence="1">
    <location>
        <begin position="204"/>
        <end position="213"/>
    </location>
</feature>
<feature type="transmembrane region" description="Helical" evidence="2">
    <location>
        <begin position="82"/>
        <end position="106"/>
    </location>
</feature>
<keyword evidence="2" id="KW-1133">Transmembrane helix</keyword>
<name>A0A9N9S754_9DIPT</name>
<sequence>MKVPTVSKFLWCFDLTTGGLFLGYVGAVTNAGCALALLYELVADTDEFEEEVFEFAEEVEPVDAFVEGIIGHKANSRRDLPFWAILFIAGLWIGLLVMCSVFSVWFVQGVNNRDPQKVRYFLIIMIIGTVSSFFKGMLSLSFWWILFGMLNVYFIICVYSLYQILQYEDVEQVKTHATAYNQGYSQCYDEPETHHDEESVNGEGYQTTAFNEP</sequence>
<keyword evidence="2" id="KW-0472">Membrane</keyword>
<protein>
    <submittedName>
        <fullName evidence="3">Uncharacterized protein</fullName>
    </submittedName>
</protein>
<evidence type="ECO:0000313" key="3">
    <source>
        <dbReference type="EMBL" id="CAG9810577.1"/>
    </source>
</evidence>
<keyword evidence="4" id="KW-1185">Reference proteome</keyword>
<dbReference type="EMBL" id="OU895880">
    <property type="protein sequence ID" value="CAG9810577.1"/>
    <property type="molecule type" value="Genomic_DNA"/>
</dbReference>
<feature type="transmembrane region" description="Helical" evidence="2">
    <location>
        <begin position="142"/>
        <end position="162"/>
    </location>
</feature>
<proteinExistence type="predicted"/>
<feature type="transmembrane region" description="Helical" evidence="2">
    <location>
        <begin position="118"/>
        <end position="136"/>
    </location>
</feature>
<dbReference type="AlphaFoldDB" id="A0A9N9S754"/>
<reference evidence="3" key="1">
    <citation type="submission" date="2022-01" db="EMBL/GenBank/DDBJ databases">
        <authorList>
            <person name="King R."/>
        </authorList>
    </citation>
    <scope>NUCLEOTIDE SEQUENCE</scope>
</reference>
<keyword evidence="2" id="KW-0812">Transmembrane</keyword>
<accession>A0A9N9S754</accession>
<dbReference type="OrthoDB" id="10578664at2759"/>
<dbReference type="Proteomes" id="UP001153620">
    <property type="component" value="Chromosome 4"/>
</dbReference>